<feature type="compositionally biased region" description="Low complexity" evidence="4">
    <location>
        <begin position="302"/>
        <end position="314"/>
    </location>
</feature>
<feature type="compositionally biased region" description="Pro residues" evidence="4">
    <location>
        <begin position="426"/>
        <end position="435"/>
    </location>
</feature>
<dbReference type="Gene3D" id="1.25.40.630">
    <property type="match status" value="1"/>
</dbReference>
<feature type="region of interest" description="Disordered" evidence="4">
    <location>
        <begin position="85"/>
        <end position="109"/>
    </location>
</feature>
<sequence length="642" mass="68433">MSAPQQRCVFVGNIPYDATEEQLVEICKEVGPVVSFRLVLDRETGKPKGYGFCEYRDEETAASARRNLQGYDVNGRQLRVDYAENAKGVDRNREQDRGGPGLASNFDNQKQPYGAAFSVDPSVSHPVGLSLAARAASIMAEALGGPQTAITSQGQTNAGGHDPLTLHLASMSKNQLYEVLHEMKALAQQNQKQAHQILVTYPQFSKALFQIEIMLEMVPSHMLPNFRQSSNMASQQAIQTGQSDAGIQAGQQGQTHSGQNQIQPGQQTQMQVGQNGQSQLLQQTQSIPMQQLMQTPPVQPPIQNLQQSQTQVSQPILQSIQPVSENLHLPAQPPMQPPQNALIQPQAPPIHSGQSRQPSIQPSLGNLHQPPLPQQPRPSLQSHQPPGQVQSQQTQSMAFKPSSSLHQQPSRPTFQPGIPYQKHAQPPLPNLPPPQQSYQVGSGSAALTVTHAGSDAVGQGTGQSNLPTSAGLLILGAGGAVQGGRGHNLVQYLNNMGPDGPWAQVPLSAGGSHYPAAPSGTGEPAGAAGDLATGLPTAVPSTTEDGSNRTYAAASGEAGGMVAGSSENVVGASPPYSQGPRQTPVEVMLQPQQPMPQLPQLSPEIESALLQQVMNLTPEQINSLPPDQQQEVLQLQQMIRNK</sequence>
<feature type="compositionally biased region" description="Low complexity" evidence="4">
    <location>
        <begin position="377"/>
        <end position="396"/>
    </location>
</feature>
<feature type="region of interest" description="Disordered" evidence="4">
    <location>
        <begin position="294"/>
        <end position="314"/>
    </location>
</feature>
<dbReference type="GO" id="GO:0031124">
    <property type="term" value="P:mRNA 3'-end processing"/>
    <property type="evidence" value="ECO:0007669"/>
    <property type="project" value="InterPro"/>
</dbReference>
<reference evidence="6" key="1">
    <citation type="submission" date="2015-03" db="EMBL/GenBank/DDBJ databases">
        <title>A transcriptome of Araucaria cunninghamii, an australian fine timber species.</title>
        <authorList>
            <person name="Jing Yi C.J.Y."/>
            <person name="Yin San L.Y.S."/>
            <person name="Abdul Karim S.S."/>
            <person name="Wan Azmi N.N."/>
            <person name="Hercus R.R."/>
            <person name="Croft L.L."/>
        </authorList>
    </citation>
    <scope>NUCLEOTIDE SEQUENCE</scope>
    <source>
        <strain evidence="6">MI0301</strain>
        <tissue evidence="6">Leaf</tissue>
    </source>
</reference>
<dbReference type="PANTHER" id="PTHR45735">
    <property type="entry name" value="CLEAVAGE STIMULATION FACTOR SUBUNIT 2"/>
    <property type="match status" value="1"/>
</dbReference>
<comment type="subcellular location">
    <subcellularLocation>
        <location evidence="1">Nucleus</location>
    </subcellularLocation>
</comment>
<evidence type="ECO:0000256" key="3">
    <source>
        <dbReference type="PROSITE-ProRule" id="PRU00176"/>
    </source>
</evidence>
<dbReference type="AlphaFoldDB" id="A0A0D6QZN8"/>
<dbReference type="GO" id="GO:0003729">
    <property type="term" value="F:mRNA binding"/>
    <property type="evidence" value="ECO:0007669"/>
    <property type="project" value="TreeGrafter"/>
</dbReference>
<dbReference type="CDD" id="cd12398">
    <property type="entry name" value="RRM_CSTF2_RNA15_like"/>
    <property type="match status" value="1"/>
</dbReference>
<dbReference type="InterPro" id="IPR012677">
    <property type="entry name" value="Nucleotide-bd_a/b_plait_sf"/>
</dbReference>
<dbReference type="Pfam" id="PF14327">
    <property type="entry name" value="CSTF2_hinge"/>
    <property type="match status" value="1"/>
</dbReference>
<proteinExistence type="predicted"/>
<dbReference type="InterPro" id="IPR026896">
    <property type="entry name" value="CSTF_C"/>
</dbReference>
<evidence type="ECO:0000313" key="6">
    <source>
        <dbReference type="EMBL" id="JAG96014.1"/>
    </source>
</evidence>
<keyword evidence="3" id="KW-0694">RNA-binding</keyword>
<dbReference type="FunFam" id="3.30.70.330:FF:000378">
    <property type="entry name" value="Cleavage stimulating factor 64"/>
    <property type="match status" value="1"/>
</dbReference>
<dbReference type="EMBL" id="GCKF01038861">
    <property type="protein sequence ID" value="JAG96014.1"/>
    <property type="molecule type" value="Transcribed_RNA"/>
</dbReference>
<dbReference type="Gene3D" id="3.30.70.330">
    <property type="match status" value="1"/>
</dbReference>
<feature type="region of interest" description="Disordered" evidence="4">
    <location>
        <begin position="230"/>
        <end position="280"/>
    </location>
</feature>
<organism evidence="6">
    <name type="scientific">Araucaria cunninghamii</name>
    <name type="common">Hoop pine</name>
    <name type="synonym">Moreton Bay pine</name>
    <dbReference type="NCBI Taxonomy" id="56994"/>
    <lineage>
        <taxon>Eukaryota</taxon>
        <taxon>Viridiplantae</taxon>
        <taxon>Streptophyta</taxon>
        <taxon>Embryophyta</taxon>
        <taxon>Tracheophyta</taxon>
        <taxon>Spermatophyta</taxon>
        <taxon>Pinopsida</taxon>
        <taxon>Pinidae</taxon>
        <taxon>Conifers II</taxon>
        <taxon>Araucariales</taxon>
        <taxon>Araucariaceae</taxon>
        <taxon>Araucaria</taxon>
    </lineage>
</organism>
<dbReference type="InterPro" id="IPR038192">
    <property type="entry name" value="CSTF_C_sf"/>
</dbReference>
<evidence type="ECO:0000256" key="2">
    <source>
        <dbReference type="ARBA" id="ARBA00023242"/>
    </source>
</evidence>
<dbReference type="InterPro" id="IPR025742">
    <property type="entry name" value="CSTF2_hinge"/>
</dbReference>
<dbReference type="Gene3D" id="1.10.20.70">
    <property type="entry name" value="Transcription termination and cleavage factor, C-terminal domain"/>
    <property type="match status" value="1"/>
</dbReference>
<feature type="compositionally biased region" description="Polar residues" evidence="4">
    <location>
        <begin position="401"/>
        <end position="413"/>
    </location>
</feature>
<evidence type="ECO:0000256" key="4">
    <source>
        <dbReference type="SAM" id="MobiDB-lite"/>
    </source>
</evidence>
<feature type="compositionally biased region" description="Basic and acidic residues" evidence="4">
    <location>
        <begin position="85"/>
        <end position="97"/>
    </location>
</feature>
<dbReference type="InterPro" id="IPR035979">
    <property type="entry name" value="RBD_domain_sf"/>
</dbReference>
<evidence type="ECO:0000259" key="5">
    <source>
        <dbReference type="PROSITE" id="PS50102"/>
    </source>
</evidence>
<dbReference type="PROSITE" id="PS50102">
    <property type="entry name" value="RRM"/>
    <property type="match status" value="1"/>
</dbReference>
<dbReference type="PANTHER" id="PTHR45735:SF2">
    <property type="entry name" value="CLEAVAGE STIMULATION FACTOR SUBUNIT 2"/>
    <property type="match status" value="1"/>
</dbReference>
<dbReference type="SMART" id="SM00360">
    <property type="entry name" value="RRM"/>
    <property type="match status" value="1"/>
</dbReference>
<feature type="region of interest" description="Disordered" evidence="4">
    <location>
        <begin position="327"/>
        <end position="444"/>
    </location>
</feature>
<dbReference type="GO" id="GO:0005847">
    <property type="term" value="C:mRNA cleavage and polyadenylation specificity factor complex"/>
    <property type="evidence" value="ECO:0007669"/>
    <property type="project" value="TreeGrafter"/>
</dbReference>
<dbReference type="Pfam" id="PF14304">
    <property type="entry name" value="CSTF_C"/>
    <property type="match status" value="1"/>
</dbReference>
<keyword evidence="2" id="KW-0539">Nucleus</keyword>
<dbReference type="FunFam" id="1.10.20.70:FF:000002">
    <property type="entry name" value="Related to Cleavage stimulation factor"/>
    <property type="match status" value="1"/>
</dbReference>
<dbReference type="InterPro" id="IPR000504">
    <property type="entry name" value="RRM_dom"/>
</dbReference>
<feature type="domain" description="RRM" evidence="5">
    <location>
        <begin position="7"/>
        <end position="85"/>
    </location>
</feature>
<dbReference type="Pfam" id="PF00076">
    <property type="entry name" value="RRM_1"/>
    <property type="match status" value="1"/>
</dbReference>
<dbReference type="SUPFAM" id="SSF54928">
    <property type="entry name" value="RNA-binding domain, RBD"/>
    <property type="match status" value="1"/>
</dbReference>
<evidence type="ECO:0000256" key="1">
    <source>
        <dbReference type="ARBA" id="ARBA00004123"/>
    </source>
</evidence>
<feature type="compositionally biased region" description="Polar residues" evidence="4">
    <location>
        <begin position="352"/>
        <end position="366"/>
    </location>
</feature>
<protein>
    <recommendedName>
        <fullName evidence="5">RRM domain-containing protein</fullName>
    </recommendedName>
</protein>
<accession>A0A0D6QZN8</accession>
<feature type="compositionally biased region" description="Polar residues" evidence="4">
    <location>
        <begin position="230"/>
        <end position="257"/>
    </location>
</feature>
<feature type="compositionally biased region" description="Low complexity" evidence="4">
    <location>
        <begin position="258"/>
        <end position="280"/>
    </location>
</feature>
<name>A0A0D6QZN8_ARACU</name>